<feature type="binding site" evidence="7">
    <location>
        <begin position="78"/>
        <end position="87"/>
    </location>
    <ligand>
        <name>substrate</name>
    </ligand>
</feature>
<keyword evidence="4 7" id="KW-0665">Pyrimidine biosynthesis</keyword>
<dbReference type="PANTHER" id="PTHR32119:SF2">
    <property type="entry name" value="OROTIDINE 5'-PHOSPHATE DECARBOXYLASE"/>
    <property type="match status" value="1"/>
</dbReference>
<dbReference type="NCBIfam" id="NF001273">
    <property type="entry name" value="PRK00230.1"/>
    <property type="match status" value="1"/>
</dbReference>
<keyword evidence="5 7" id="KW-0456">Lyase</keyword>
<dbReference type="NCBIfam" id="TIGR01740">
    <property type="entry name" value="pyrF"/>
    <property type="match status" value="1"/>
</dbReference>
<name>A0ABX3HQI5_PAEBO</name>
<dbReference type="Gene3D" id="3.20.20.70">
    <property type="entry name" value="Aldolase class I"/>
    <property type="match status" value="1"/>
</dbReference>
<evidence type="ECO:0000256" key="6">
    <source>
        <dbReference type="ARBA" id="ARBA00049157"/>
    </source>
</evidence>
<evidence type="ECO:0000256" key="1">
    <source>
        <dbReference type="ARBA" id="ARBA00002356"/>
    </source>
</evidence>
<comment type="subunit">
    <text evidence="7">Homodimer.</text>
</comment>
<evidence type="ECO:0000256" key="4">
    <source>
        <dbReference type="ARBA" id="ARBA00022975"/>
    </source>
</evidence>
<feature type="domain" description="Orotidine 5'-phosphate decarboxylase" evidence="9">
    <location>
        <begin position="23"/>
        <end position="250"/>
    </location>
</feature>
<protein>
    <recommendedName>
        <fullName evidence="7">Orotidine 5'-phosphate decarboxylase</fullName>
        <ecNumber evidence="7">4.1.1.23</ecNumber>
    </recommendedName>
    <alternativeName>
        <fullName evidence="7">OMP decarboxylase</fullName>
        <shortName evidence="7">OMPDCase</shortName>
        <shortName evidence="7">OMPdecase</shortName>
    </alternativeName>
</protein>
<comment type="similarity">
    <text evidence="7">Belongs to the OMP decarboxylase family. Type 1 subfamily.</text>
</comment>
<feature type="binding site" evidence="7">
    <location>
        <position position="51"/>
    </location>
    <ligand>
        <name>substrate</name>
    </ligand>
</feature>
<dbReference type="CDD" id="cd04725">
    <property type="entry name" value="OMP_decarboxylase_like"/>
    <property type="match status" value="1"/>
</dbReference>
<feature type="binding site" evidence="7">
    <location>
        <position position="234"/>
    </location>
    <ligand>
        <name>substrate</name>
    </ligand>
</feature>
<feature type="binding site" evidence="7">
    <location>
        <position position="235"/>
    </location>
    <ligand>
        <name>substrate</name>
    </ligand>
</feature>
<sequence>MDPQQLEHENIGEITRRDEMAGRLMIALDYPDAAQARLLIEKLEGIPCYMKVGMQLFYTAGPDFIRELKARGYSVFVDVKMHDIPNTVRGGAESLTMLGVDMFNVHASGGSAMMAAALDGAAQAVSLHPSLRMPLIIAVTQLTSTSQAVMNSEIGIAGNVADTVVRYAKLAAGAGLHGVVASPQESAAITAACGPEFRTVTPGIRPAGSSLDDQSRVMTPGQAIRQGSHYLVVGRPITAAADPRAAALSIIEEMTQA</sequence>
<organism evidence="10 11">
    <name type="scientific">Paenibacillus borealis</name>
    <dbReference type="NCBI Taxonomy" id="160799"/>
    <lineage>
        <taxon>Bacteria</taxon>
        <taxon>Bacillati</taxon>
        <taxon>Bacillota</taxon>
        <taxon>Bacilli</taxon>
        <taxon>Bacillales</taxon>
        <taxon>Paenibacillaceae</taxon>
        <taxon>Paenibacillus</taxon>
    </lineage>
</organism>
<dbReference type="Pfam" id="PF00215">
    <property type="entry name" value="OMPdecase"/>
    <property type="match status" value="1"/>
</dbReference>
<dbReference type="EC" id="4.1.1.23" evidence="7"/>
<gene>
    <name evidence="7" type="primary">pyrF</name>
    <name evidence="10" type="ORF">BSK56_01710</name>
</gene>
<dbReference type="InterPro" id="IPR047596">
    <property type="entry name" value="OMPdecase_bac"/>
</dbReference>
<reference evidence="10 11" key="1">
    <citation type="submission" date="2016-10" db="EMBL/GenBank/DDBJ databases">
        <title>Paenibacillus species isolates.</title>
        <authorList>
            <person name="Beno S.M."/>
        </authorList>
    </citation>
    <scope>NUCLEOTIDE SEQUENCE [LARGE SCALE GENOMIC DNA]</scope>
    <source>
        <strain evidence="10 11">FSL H7-0744</strain>
    </source>
</reference>
<evidence type="ECO:0000256" key="7">
    <source>
        <dbReference type="HAMAP-Rule" id="MF_01200"/>
    </source>
</evidence>
<feature type="active site" description="Proton donor" evidence="7">
    <location>
        <position position="80"/>
    </location>
</feature>
<comment type="catalytic activity">
    <reaction evidence="6 7 8">
        <text>orotidine 5'-phosphate + H(+) = UMP + CO2</text>
        <dbReference type="Rhea" id="RHEA:11596"/>
        <dbReference type="ChEBI" id="CHEBI:15378"/>
        <dbReference type="ChEBI" id="CHEBI:16526"/>
        <dbReference type="ChEBI" id="CHEBI:57538"/>
        <dbReference type="ChEBI" id="CHEBI:57865"/>
        <dbReference type="EC" id="4.1.1.23"/>
    </reaction>
</comment>
<dbReference type="InterPro" id="IPR001754">
    <property type="entry name" value="OMPdeCOase_dom"/>
</dbReference>
<feature type="binding site" evidence="7">
    <location>
        <position position="29"/>
    </location>
    <ligand>
        <name>substrate</name>
    </ligand>
</feature>
<evidence type="ECO:0000256" key="2">
    <source>
        <dbReference type="ARBA" id="ARBA00004861"/>
    </source>
</evidence>
<dbReference type="EMBL" id="MPTB01000002">
    <property type="protein sequence ID" value="OMD53141.1"/>
    <property type="molecule type" value="Genomic_DNA"/>
</dbReference>
<evidence type="ECO:0000313" key="11">
    <source>
        <dbReference type="Proteomes" id="UP000187412"/>
    </source>
</evidence>
<feature type="binding site" evidence="7">
    <location>
        <position position="205"/>
    </location>
    <ligand>
        <name>substrate</name>
    </ligand>
</feature>
<keyword evidence="11" id="KW-1185">Reference proteome</keyword>
<dbReference type="HAMAP" id="MF_01200_B">
    <property type="entry name" value="OMPdecase_type1_B"/>
    <property type="match status" value="1"/>
</dbReference>
<dbReference type="Proteomes" id="UP000187412">
    <property type="component" value="Unassembled WGS sequence"/>
</dbReference>
<evidence type="ECO:0000259" key="9">
    <source>
        <dbReference type="SMART" id="SM00934"/>
    </source>
</evidence>
<comment type="pathway">
    <text evidence="2 7 8">Pyrimidine metabolism; UMP biosynthesis via de novo pathway; UMP from orotate: step 2/2.</text>
</comment>
<dbReference type="SUPFAM" id="SSF51366">
    <property type="entry name" value="Ribulose-phoshate binding barrel"/>
    <property type="match status" value="1"/>
</dbReference>
<feature type="binding site" evidence="7">
    <location>
        <position position="214"/>
    </location>
    <ligand>
        <name>substrate</name>
    </ligand>
</feature>
<evidence type="ECO:0000256" key="8">
    <source>
        <dbReference type="RuleBase" id="RU000512"/>
    </source>
</evidence>
<dbReference type="SMART" id="SM00934">
    <property type="entry name" value="OMPdecase"/>
    <property type="match status" value="1"/>
</dbReference>
<comment type="caution">
    <text evidence="10">The sequence shown here is derived from an EMBL/GenBank/DDBJ whole genome shotgun (WGS) entry which is preliminary data.</text>
</comment>
<accession>A0ABX3HQI5</accession>
<keyword evidence="3 7" id="KW-0210">Decarboxylase</keyword>
<evidence type="ECO:0000313" key="10">
    <source>
        <dbReference type="EMBL" id="OMD53141.1"/>
    </source>
</evidence>
<dbReference type="InterPro" id="IPR014732">
    <property type="entry name" value="OMPdecase"/>
</dbReference>
<dbReference type="RefSeq" id="WP_076109186.1">
    <property type="nucleotide sequence ID" value="NZ_MPTB01000002.1"/>
</dbReference>
<proteinExistence type="inferred from homology"/>
<dbReference type="InterPro" id="IPR013785">
    <property type="entry name" value="Aldolase_TIM"/>
</dbReference>
<dbReference type="InterPro" id="IPR011060">
    <property type="entry name" value="RibuloseP-bd_barrel"/>
</dbReference>
<evidence type="ECO:0000256" key="3">
    <source>
        <dbReference type="ARBA" id="ARBA00022793"/>
    </source>
</evidence>
<dbReference type="PANTHER" id="PTHR32119">
    <property type="entry name" value="OROTIDINE 5'-PHOSPHATE DECARBOXYLASE"/>
    <property type="match status" value="1"/>
</dbReference>
<feature type="binding site" evidence="7">
    <location>
        <position position="143"/>
    </location>
    <ligand>
        <name>substrate</name>
    </ligand>
</feature>
<evidence type="ECO:0000256" key="5">
    <source>
        <dbReference type="ARBA" id="ARBA00023239"/>
    </source>
</evidence>
<comment type="function">
    <text evidence="1 7">Catalyzes the decarboxylation of orotidine 5'-monophosphate (OMP) to uridine 5'-monophosphate (UMP).</text>
</comment>
<dbReference type="PROSITE" id="PS00156">
    <property type="entry name" value="OMPDECASE"/>
    <property type="match status" value="1"/>
</dbReference>
<dbReference type="InterPro" id="IPR018089">
    <property type="entry name" value="OMPdecase_AS"/>
</dbReference>